<comment type="cofactor">
    <cofactor evidence="1">
        <name>Mg(2+)</name>
        <dbReference type="ChEBI" id="CHEBI:18420"/>
    </cofactor>
</comment>
<evidence type="ECO:0000256" key="2">
    <source>
        <dbReference type="ARBA" id="ARBA00022723"/>
    </source>
</evidence>
<evidence type="ECO:0000256" key="4">
    <source>
        <dbReference type="ARBA" id="ARBA00023239"/>
    </source>
</evidence>
<dbReference type="GO" id="GO:0046872">
    <property type="term" value="F:metal ion binding"/>
    <property type="evidence" value="ECO:0007669"/>
    <property type="project" value="UniProtKB-KW"/>
</dbReference>
<evidence type="ECO:0000259" key="5">
    <source>
        <dbReference type="Pfam" id="PF00425"/>
    </source>
</evidence>
<dbReference type="STRING" id="632772.ROP_23300"/>
<organism evidence="6 7">
    <name type="scientific">Rhodococcus opacus (strain B4)</name>
    <dbReference type="NCBI Taxonomy" id="632772"/>
    <lineage>
        <taxon>Bacteria</taxon>
        <taxon>Bacillati</taxon>
        <taxon>Actinomycetota</taxon>
        <taxon>Actinomycetes</taxon>
        <taxon>Mycobacteriales</taxon>
        <taxon>Nocardiaceae</taxon>
        <taxon>Rhodococcus</taxon>
    </lineage>
</organism>
<dbReference type="Gene3D" id="3.60.120.10">
    <property type="entry name" value="Anthranilate synthase"/>
    <property type="match status" value="1"/>
</dbReference>
<dbReference type="EMBL" id="AP011115">
    <property type="protein sequence ID" value="BAH50577.1"/>
    <property type="molecule type" value="Genomic_DNA"/>
</dbReference>
<reference evidence="6 7" key="1">
    <citation type="submission" date="2009-03" db="EMBL/GenBank/DDBJ databases">
        <title>Comparison of the complete genome sequences of Rhodococcus erythropolis PR4 and Rhodococcus opacus B4.</title>
        <authorList>
            <person name="Takarada H."/>
            <person name="Sekine M."/>
            <person name="Hosoyama A."/>
            <person name="Yamada R."/>
            <person name="Fujisawa T."/>
            <person name="Omata S."/>
            <person name="Shimizu A."/>
            <person name="Tsukatani N."/>
            <person name="Tanikawa S."/>
            <person name="Fujita N."/>
            <person name="Harayama S."/>
        </authorList>
    </citation>
    <scope>NUCLEOTIDE SEQUENCE [LARGE SCALE GENOMIC DNA]</scope>
    <source>
        <strain evidence="6 7">B4</strain>
    </source>
</reference>
<evidence type="ECO:0000256" key="1">
    <source>
        <dbReference type="ARBA" id="ARBA00001946"/>
    </source>
</evidence>
<dbReference type="InterPro" id="IPR019999">
    <property type="entry name" value="Anth_synth_I-like"/>
</dbReference>
<dbReference type="InterPro" id="IPR019996">
    <property type="entry name" value="Salicylate_synthase"/>
</dbReference>
<name>C1B2F3_RHOOB</name>
<dbReference type="Proteomes" id="UP000002212">
    <property type="component" value="Chromosome"/>
</dbReference>
<dbReference type="HOGENOM" id="CLU_006493_2_1_11"/>
<dbReference type="GO" id="GO:0000162">
    <property type="term" value="P:L-tryptophan biosynthetic process"/>
    <property type="evidence" value="ECO:0007669"/>
    <property type="project" value="TreeGrafter"/>
</dbReference>
<dbReference type="GO" id="GO:0008909">
    <property type="term" value="F:isochorismate synthase activity"/>
    <property type="evidence" value="ECO:0007669"/>
    <property type="project" value="InterPro"/>
</dbReference>
<keyword evidence="4" id="KW-0456">Lyase</keyword>
<dbReference type="Pfam" id="PF00425">
    <property type="entry name" value="Chorismate_bind"/>
    <property type="match status" value="1"/>
</dbReference>
<dbReference type="NCBIfam" id="TIGR03494">
    <property type="entry name" value="salicyl_syn"/>
    <property type="match status" value="1"/>
</dbReference>
<dbReference type="AlphaFoldDB" id="C1B2F3"/>
<evidence type="ECO:0000313" key="7">
    <source>
        <dbReference type="Proteomes" id="UP000002212"/>
    </source>
</evidence>
<proteinExistence type="predicted"/>
<dbReference type="PANTHER" id="PTHR11236:SF48">
    <property type="entry name" value="ISOCHORISMATE SYNTHASE MENF"/>
    <property type="match status" value="1"/>
</dbReference>
<dbReference type="GO" id="GO:0016833">
    <property type="term" value="F:oxo-acid-lyase activity"/>
    <property type="evidence" value="ECO:0007669"/>
    <property type="project" value="InterPro"/>
</dbReference>
<dbReference type="SUPFAM" id="SSF56322">
    <property type="entry name" value="ADC synthase"/>
    <property type="match status" value="1"/>
</dbReference>
<dbReference type="RefSeq" id="WP_012689533.1">
    <property type="nucleotide sequence ID" value="NC_012522.1"/>
</dbReference>
<gene>
    <name evidence="6" type="ordered locus">ROP_23300</name>
</gene>
<accession>C1B2F3</accession>
<dbReference type="OrthoDB" id="3518032at2"/>
<protein>
    <submittedName>
        <fullName evidence="6">Putative salicylate synthetase</fullName>
    </submittedName>
</protein>
<dbReference type="PANTHER" id="PTHR11236">
    <property type="entry name" value="AMINOBENZOATE/ANTHRANILATE SYNTHASE"/>
    <property type="match status" value="1"/>
</dbReference>
<dbReference type="InterPro" id="IPR015890">
    <property type="entry name" value="Chorismate_C"/>
</dbReference>
<feature type="domain" description="Chorismate-utilising enzyme C-terminal" evidence="5">
    <location>
        <begin position="176"/>
        <end position="429"/>
    </location>
</feature>
<sequence length="442" mass="47404">MSAVTGGEDPLWVARNGDPVAAVARLASAGGFDDYVVYERPGEWTFAGGTRGAIELDSDSLRVRWDRQDRVSAWSGLPARALDDALSSLPVDGQSVYGWIGFEFCAYHLRSAARLQAPTKLARLLVPHIEVRVTESGARIDGGDDATRARVRELLLTPTVDPPPATGAVDVRTDPTSYRDRVAKAVEEIRCGAYQKVIISREITVPFAVDLPATYVRGRTHNSPARSFLLRLGGLAATGFSPELVGAVDAAGLVTTEPLAGTRAFGRGADLDLLARTQLETDPKEITEHAVSVRASFADVASIAEPGSPCVSDFMSVRQRGSVQHLASTVQGRLARGRTNWEALEALFPSVTVSGVPKAVAVDAIFRLDEAARGLYSGAVVRVSHRRSLEAALVLRAVYAENGRTWLRAGAGVIAQSSPDREFEETCEKFASIAPYLVPARE</sequence>
<dbReference type="KEGG" id="rop:ROP_23300"/>
<keyword evidence="3" id="KW-0460">Magnesium</keyword>
<dbReference type="PATRIC" id="fig|632772.20.peg.2427"/>
<evidence type="ECO:0000313" key="6">
    <source>
        <dbReference type="EMBL" id="BAH50577.1"/>
    </source>
</evidence>
<keyword evidence="2" id="KW-0479">Metal-binding</keyword>
<evidence type="ECO:0000256" key="3">
    <source>
        <dbReference type="ARBA" id="ARBA00022842"/>
    </source>
</evidence>
<dbReference type="InterPro" id="IPR005801">
    <property type="entry name" value="ADC_synthase"/>
</dbReference>